<comment type="similarity">
    <text evidence="1 3">Belongs to the PemK/MazF family.</text>
</comment>
<comment type="caution">
    <text evidence="4">The sequence shown here is derived from an EMBL/GenBank/DDBJ whole genome shotgun (WGS) entry which is preliminary data.</text>
</comment>
<proteinExistence type="inferred from homology"/>
<dbReference type="GO" id="GO:0016787">
    <property type="term" value="F:hydrolase activity"/>
    <property type="evidence" value="ECO:0007669"/>
    <property type="project" value="UniProtKB-KW"/>
</dbReference>
<evidence type="ECO:0000313" key="5">
    <source>
        <dbReference type="Proteomes" id="UP000315842"/>
    </source>
</evidence>
<dbReference type="AlphaFoldDB" id="A0A4Y3KC78"/>
<dbReference type="PIRSF" id="PIRSF033490">
    <property type="entry name" value="MazF"/>
    <property type="match status" value="1"/>
</dbReference>
<comment type="function">
    <text evidence="3">Toxic component of a type II toxin-antitoxin (TA) system.</text>
</comment>
<dbReference type="PANTHER" id="PTHR33988">
    <property type="entry name" value="ENDORIBONUCLEASE MAZF-RELATED"/>
    <property type="match status" value="1"/>
</dbReference>
<sequence length="117" mass="12407">MRRGEIWTVELDPARGSEAAKTRRCVIVSNDAGNQAAVEHGRGVITVVPLTSATGRVLSFQTLVPADPETGLDHASKAQPEQVRAVDVSRFVARVGSLGREHVAAIDEGLTTHLALS</sequence>
<dbReference type="PANTHER" id="PTHR33988:SF1">
    <property type="entry name" value="ENDORIBONUCLEASE MAZF7-RELATED"/>
    <property type="match status" value="1"/>
</dbReference>
<keyword evidence="2" id="KW-1277">Toxin-antitoxin system</keyword>
<dbReference type="GO" id="GO:0006402">
    <property type="term" value="P:mRNA catabolic process"/>
    <property type="evidence" value="ECO:0007669"/>
    <property type="project" value="TreeGrafter"/>
</dbReference>
<dbReference type="EC" id="3.1.-.-" evidence="3"/>
<keyword evidence="3" id="KW-0378">Hydrolase</keyword>
<evidence type="ECO:0000313" key="4">
    <source>
        <dbReference type="EMBL" id="GEA81583.1"/>
    </source>
</evidence>
<keyword evidence="5" id="KW-1185">Reference proteome</keyword>
<dbReference type="RefSeq" id="WP_141320891.1">
    <property type="nucleotide sequence ID" value="NZ_BJLP01000032.1"/>
</dbReference>
<protein>
    <recommendedName>
        <fullName evidence="3">mRNA interferase</fullName>
        <ecNumber evidence="3">3.1.-.-</ecNumber>
    </recommendedName>
</protein>
<dbReference type="GO" id="GO:0016075">
    <property type="term" value="P:rRNA catabolic process"/>
    <property type="evidence" value="ECO:0007669"/>
    <property type="project" value="TreeGrafter"/>
</dbReference>
<dbReference type="InterPro" id="IPR011067">
    <property type="entry name" value="Plasmid_toxin/cell-grow_inhib"/>
</dbReference>
<organism evidence="4 5">
    <name type="scientific">Cellulomonas uda</name>
    <dbReference type="NCBI Taxonomy" id="1714"/>
    <lineage>
        <taxon>Bacteria</taxon>
        <taxon>Bacillati</taxon>
        <taxon>Actinomycetota</taxon>
        <taxon>Actinomycetes</taxon>
        <taxon>Micrococcales</taxon>
        <taxon>Cellulomonadaceae</taxon>
        <taxon>Cellulomonas</taxon>
    </lineage>
</organism>
<evidence type="ECO:0000256" key="1">
    <source>
        <dbReference type="ARBA" id="ARBA00007521"/>
    </source>
</evidence>
<evidence type="ECO:0000256" key="3">
    <source>
        <dbReference type="PIRNR" id="PIRNR033490"/>
    </source>
</evidence>
<dbReference type="EMBL" id="BJLP01000032">
    <property type="protein sequence ID" value="GEA81583.1"/>
    <property type="molecule type" value="Genomic_DNA"/>
</dbReference>
<dbReference type="Gene3D" id="2.30.30.110">
    <property type="match status" value="1"/>
</dbReference>
<dbReference type="GO" id="GO:0004521">
    <property type="term" value="F:RNA endonuclease activity"/>
    <property type="evidence" value="ECO:0007669"/>
    <property type="project" value="TreeGrafter"/>
</dbReference>
<evidence type="ECO:0000256" key="2">
    <source>
        <dbReference type="ARBA" id="ARBA00022649"/>
    </source>
</evidence>
<name>A0A4Y3KC78_CELUD</name>
<dbReference type="SUPFAM" id="SSF50118">
    <property type="entry name" value="Cell growth inhibitor/plasmid maintenance toxic component"/>
    <property type="match status" value="1"/>
</dbReference>
<keyword evidence="3" id="KW-0540">Nuclease</keyword>
<keyword evidence="3" id="KW-0255">Endonuclease</keyword>
<dbReference type="Pfam" id="PF02452">
    <property type="entry name" value="PemK_toxin"/>
    <property type="match status" value="1"/>
</dbReference>
<accession>A0A4Y3KC78</accession>
<dbReference type="Proteomes" id="UP000315842">
    <property type="component" value="Unassembled WGS sequence"/>
</dbReference>
<reference evidence="4 5" key="1">
    <citation type="submission" date="2019-06" db="EMBL/GenBank/DDBJ databases">
        <title>Whole genome shotgun sequence of Cellulomonas uda NBRC 3747.</title>
        <authorList>
            <person name="Hosoyama A."/>
            <person name="Uohara A."/>
            <person name="Ohji S."/>
            <person name="Ichikawa N."/>
        </authorList>
    </citation>
    <scope>NUCLEOTIDE SEQUENCE [LARGE SCALE GENOMIC DNA]</scope>
    <source>
        <strain evidence="4 5">NBRC 3747</strain>
    </source>
</reference>
<dbReference type="InterPro" id="IPR003477">
    <property type="entry name" value="PemK-like"/>
</dbReference>
<dbReference type="GO" id="GO:0003677">
    <property type="term" value="F:DNA binding"/>
    <property type="evidence" value="ECO:0007669"/>
    <property type="project" value="InterPro"/>
</dbReference>
<gene>
    <name evidence="4" type="primary">mazF9</name>
    <name evidence="4" type="ORF">CUD01_20270</name>
</gene>